<dbReference type="PRINTS" id="PR00781">
    <property type="entry name" value="LIPOSIGPTASE"/>
</dbReference>
<dbReference type="EC" id="3.4.23.36" evidence="9"/>
<evidence type="ECO:0000256" key="6">
    <source>
        <dbReference type="ARBA" id="ARBA00022801"/>
    </source>
</evidence>
<evidence type="ECO:0000256" key="5">
    <source>
        <dbReference type="ARBA" id="ARBA00022750"/>
    </source>
</evidence>
<dbReference type="PROSITE" id="PS00855">
    <property type="entry name" value="SPASE_II"/>
    <property type="match status" value="1"/>
</dbReference>
<dbReference type="GO" id="GO:0005886">
    <property type="term" value="C:plasma membrane"/>
    <property type="evidence" value="ECO:0007669"/>
    <property type="project" value="UniProtKB-SubCell"/>
</dbReference>
<sequence length="180" mass="19741">MTTFAIAALTSSARFPLKSRPDAVFRLGLVIAAVILAVDQISKVYLIDLMIRYPGGIEVTPFFNLVMVWNRGVSFGMFAGEDMRWILVGITAAIAVIVAFWLRKATNRWLAIGLGLVLGGAVGNIIDRIRLGAVADFFDFDLIFMRWPAFNVADMAIVVGVAVILLESLFQGRKSDKMPS</sequence>
<keyword evidence="13" id="KW-1185">Reference proteome</keyword>
<dbReference type="GO" id="GO:0006508">
    <property type="term" value="P:proteolysis"/>
    <property type="evidence" value="ECO:0007669"/>
    <property type="project" value="UniProtKB-KW"/>
</dbReference>
<keyword evidence="3 9" id="KW-0645">Protease</keyword>
<keyword evidence="4 9" id="KW-0812">Transmembrane</keyword>
<name>A0A845MIN9_9PROT</name>
<evidence type="ECO:0000313" key="13">
    <source>
        <dbReference type="Proteomes" id="UP000445696"/>
    </source>
</evidence>
<dbReference type="InterPro" id="IPR001872">
    <property type="entry name" value="Peptidase_A8"/>
</dbReference>
<dbReference type="UniPathway" id="UPA00665"/>
<keyword evidence="6 9" id="KW-0378">Hydrolase</keyword>
<dbReference type="PANTHER" id="PTHR33695">
    <property type="entry name" value="LIPOPROTEIN SIGNAL PEPTIDASE"/>
    <property type="match status" value="1"/>
</dbReference>
<comment type="similarity">
    <text evidence="1 9 11">Belongs to the peptidase A8 family.</text>
</comment>
<dbReference type="HAMAP" id="MF_00161">
    <property type="entry name" value="LspA"/>
    <property type="match status" value="1"/>
</dbReference>
<organism evidence="12 13">
    <name type="scientific">Sneathiella chungangensis</name>
    <dbReference type="NCBI Taxonomy" id="1418234"/>
    <lineage>
        <taxon>Bacteria</taxon>
        <taxon>Pseudomonadati</taxon>
        <taxon>Pseudomonadota</taxon>
        <taxon>Alphaproteobacteria</taxon>
        <taxon>Sneathiellales</taxon>
        <taxon>Sneathiellaceae</taxon>
        <taxon>Sneathiella</taxon>
    </lineage>
</organism>
<dbReference type="AlphaFoldDB" id="A0A845MIN9"/>
<evidence type="ECO:0000256" key="1">
    <source>
        <dbReference type="ARBA" id="ARBA00006139"/>
    </source>
</evidence>
<feature type="transmembrane region" description="Helical" evidence="9">
    <location>
        <begin position="85"/>
        <end position="102"/>
    </location>
</feature>
<evidence type="ECO:0000256" key="4">
    <source>
        <dbReference type="ARBA" id="ARBA00022692"/>
    </source>
</evidence>
<evidence type="ECO:0000256" key="10">
    <source>
        <dbReference type="RuleBase" id="RU000594"/>
    </source>
</evidence>
<evidence type="ECO:0000256" key="2">
    <source>
        <dbReference type="ARBA" id="ARBA00022475"/>
    </source>
</evidence>
<evidence type="ECO:0000256" key="7">
    <source>
        <dbReference type="ARBA" id="ARBA00022989"/>
    </source>
</evidence>
<comment type="catalytic activity">
    <reaction evidence="9 10">
        <text>Release of signal peptides from bacterial membrane prolipoproteins. Hydrolyzes -Xaa-Yaa-Zaa-|-(S,diacylglyceryl)Cys-, in which Xaa is hydrophobic (preferably Leu), and Yaa (Ala or Ser) and Zaa (Gly or Ala) have small, neutral side chains.</text>
        <dbReference type="EC" id="3.4.23.36"/>
    </reaction>
</comment>
<dbReference type="PANTHER" id="PTHR33695:SF1">
    <property type="entry name" value="LIPOPROTEIN SIGNAL PEPTIDASE"/>
    <property type="match status" value="1"/>
</dbReference>
<keyword evidence="5 9" id="KW-0064">Aspartyl protease</keyword>
<accession>A0A845MIN9</accession>
<comment type="pathway">
    <text evidence="9">Protein modification; lipoprotein biosynthesis (signal peptide cleavage).</text>
</comment>
<proteinExistence type="inferred from homology"/>
<evidence type="ECO:0000256" key="3">
    <source>
        <dbReference type="ARBA" id="ARBA00022670"/>
    </source>
</evidence>
<feature type="transmembrane region" description="Helical" evidence="9">
    <location>
        <begin position="149"/>
        <end position="170"/>
    </location>
</feature>
<gene>
    <name evidence="9 12" type="primary">lspA</name>
    <name evidence="12" type="ORF">GQF03_14395</name>
</gene>
<keyword evidence="7 9" id="KW-1133">Transmembrane helix</keyword>
<evidence type="ECO:0000256" key="9">
    <source>
        <dbReference type="HAMAP-Rule" id="MF_00161"/>
    </source>
</evidence>
<evidence type="ECO:0000256" key="8">
    <source>
        <dbReference type="ARBA" id="ARBA00023136"/>
    </source>
</evidence>
<dbReference type="GO" id="GO:0004190">
    <property type="term" value="F:aspartic-type endopeptidase activity"/>
    <property type="evidence" value="ECO:0007669"/>
    <property type="project" value="UniProtKB-UniRule"/>
</dbReference>
<feature type="active site" evidence="9">
    <location>
        <position position="154"/>
    </location>
</feature>
<reference evidence="12 13" key="1">
    <citation type="journal article" date="2014" name="Int. J. Syst. Evol. Microbiol.">
        <title>Sneathiella chungangensis sp. nov., isolated from a marine sand, and emended description of the genus Sneathiella.</title>
        <authorList>
            <person name="Siamphan C."/>
            <person name="Kim H."/>
            <person name="Lee J.S."/>
            <person name="Kim W."/>
        </authorList>
    </citation>
    <scope>NUCLEOTIDE SEQUENCE [LARGE SCALE GENOMIC DNA]</scope>
    <source>
        <strain evidence="12 13">KCTC 32476</strain>
    </source>
</reference>
<dbReference type="OrthoDB" id="9810259at2"/>
<keyword evidence="2 9" id="KW-1003">Cell membrane</keyword>
<dbReference type="Pfam" id="PF01252">
    <property type="entry name" value="Peptidase_A8"/>
    <property type="match status" value="1"/>
</dbReference>
<dbReference type="Proteomes" id="UP000445696">
    <property type="component" value="Unassembled WGS sequence"/>
</dbReference>
<dbReference type="NCBIfam" id="TIGR00077">
    <property type="entry name" value="lspA"/>
    <property type="match status" value="1"/>
</dbReference>
<feature type="transmembrane region" description="Helical" evidence="9">
    <location>
        <begin position="109"/>
        <end position="129"/>
    </location>
</feature>
<comment type="function">
    <text evidence="9 10">This protein specifically catalyzes the removal of signal peptides from prolipoproteins.</text>
</comment>
<comment type="subcellular location">
    <subcellularLocation>
        <location evidence="9">Cell membrane</location>
        <topology evidence="9">Multi-pass membrane protein</topology>
    </subcellularLocation>
</comment>
<feature type="active site" evidence="9">
    <location>
        <position position="136"/>
    </location>
</feature>
<comment type="caution">
    <text evidence="12">The sequence shown here is derived from an EMBL/GenBank/DDBJ whole genome shotgun (WGS) entry which is preliminary data.</text>
</comment>
<evidence type="ECO:0000313" key="12">
    <source>
        <dbReference type="EMBL" id="MZR23525.1"/>
    </source>
</evidence>
<keyword evidence="8 9" id="KW-0472">Membrane</keyword>
<feature type="transmembrane region" description="Helical" evidence="9">
    <location>
        <begin position="23"/>
        <end position="41"/>
    </location>
</feature>
<protein>
    <recommendedName>
        <fullName evidence="9">Lipoprotein signal peptidase</fullName>
        <ecNumber evidence="9">3.4.23.36</ecNumber>
    </recommendedName>
    <alternativeName>
        <fullName evidence="9">Prolipoprotein signal peptidase</fullName>
    </alternativeName>
    <alternativeName>
        <fullName evidence="9">Signal peptidase II</fullName>
        <shortName evidence="9">SPase II</shortName>
    </alternativeName>
</protein>
<dbReference type="EMBL" id="WTVA01000015">
    <property type="protein sequence ID" value="MZR23525.1"/>
    <property type="molecule type" value="Genomic_DNA"/>
</dbReference>
<evidence type="ECO:0000256" key="11">
    <source>
        <dbReference type="RuleBase" id="RU004181"/>
    </source>
</evidence>